<dbReference type="AlphaFoldDB" id="A0A645F2I5"/>
<organism evidence="1">
    <name type="scientific">bioreactor metagenome</name>
    <dbReference type="NCBI Taxonomy" id="1076179"/>
    <lineage>
        <taxon>unclassified sequences</taxon>
        <taxon>metagenomes</taxon>
        <taxon>ecological metagenomes</taxon>
    </lineage>
</organism>
<evidence type="ECO:0000313" key="1">
    <source>
        <dbReference type="EMBL" id="MPN08528.1"/>
    </source>
</evidence>
<comment type="caution">
    <text evidence="1">The sequence shown here is derived from an EMBL/GenBank/DDBJ whole genome shotgun (WGS) entry which is preliminary data.</text>
</comment>
<sequence>MPRYAVNIEGGGGKVLLMPSGHDTLNKSESIDEKISESFAMITTWDGKTIYRYESLGRAQKKEYEKAVEIMDRFIGRKGVFLPKIIIVDKAGNHLETTNRTKLPVMEKIKKAELLDYSIYKDDMPLTNPADMEAELETAFAKSKYFKRS</sequence>
<accession>A0A645F2I5</accession>
<reference evidence="1" key="1">
    <citation type="submission" date="2019-08" db="EMBL/GenBank/DDBJ databases">
        <authorList>
            <person name="Kucharzyk K."/>
            <person name="Murdoch R.W."/>
            <person name="Higgins S."/>
            <person name="Loffler F."/>
        </authorList>
    </citation>
    <scope>NUCLEOTIDE SEQUENCE</scope>
</reference>
<gene>
    <name evidence="1" type="ORF">SDC9_155811</name>
</gene>
<name>A0A645F2I5_9ZZZZ</name>
<proteinExistence type="predicted"/>
<dbReference type="EMBL" id="VSSQ01054586">
    <property type="protein sequence ID" value="MPN08528.1"/>
    <property type="molecule type" value="Genomic_DNA"/>
</dbReference>
<protein>
    <submittedName>
        <fullName evidence="1">Uncharacterized protein</fullName>
    </submittedName>
</protein>